<dbReference type="InterPro" id="IPR003462">
    <property type="entry name" value="ODC_Mu_crystall"/>
</dbReference>
<dbReference type="InterPro" id="IPR023401">
    <property type="entry name" value="ODC_N"/>
</dbReference>
<gene>
    <name evidence="2" type="ORF">BABINDRAFT_7308</name>
</gene>
<name>A0A1E3QSW1_9ASCO</name>
<dbReference type="PANTHER" id="PTHR13812:SF19">
    <property type="entry name" value="KETIMINE REDUCTASE MU-CRYSTALLIN"/>
    <property type="match status" value="1"/>
</dbReference>
<protein>
    <recommendedName>
        <fullName evidence="4">Ornithine cyclodeaminase</fullName>
    </recommendedName>
</protein>
<evidence type="ECO:0000313" key="3">
    <source>
        <dbReference type="Proteomes" id="UP000094336"/>
    </source>
</evidence>
<dbReference type="STRING" id="984486.A0A1E3QSW1"/>
<evidence type="ECO:0000256" key="1">
    <source>
        <dbReference type="ARBA" id="ARBA00008903"/>
    </source>
</evidence>
<dbReference type="AlphaFoldDB" id="A0A1E3QSW1"/>
<dbReference type="RefSeq" id="XP_018985922.1">
    <property type="nucleotide sequence ID" value="XM_019132602.1"/>
</dbReference>
<dbReference type="Gene3D" id="3.40.50.720">
    <property type="entry name" value="NAD(P)-binding Rossmann-like Domain"/>
    <property type="match status" value="1"/>
</dbReference>
<proteinExistence type="inferred from homology"/>
<dbReference type="PANTHER" id="PTHR13812">
    <property type="entry name" value="KETIMINE REDUCTASE MU-CRYSTALLIN"/>
    <property type="match status" value="1"/>
</dbReference>
<dbReference type="GeneID" id="30150455"/>
<reference evidence="3" key="1">
    <citation type="submission" date="2016-05" db="EMBL/GenBank/DDBJ databases">
        <title>Comparative genomics of biotechnologically important yeasts.</title>
        <authorList>
            <consortium name="DOE Joint Genome Institute"/>
            <person name="Riley R."/>
            <person name="Haridas S."/>
            <person name="Wolfe K.H."/>
            <person name="Lopes M.R."/>
            <person name="Hittinger C.T."/>
            <person name="Goker M."/>
            <person name="Salamov A."/>
            <person name="Wisecaver J."/>
            <person name="Long T.M."/>
            <person name="Aerts A.L."/>
            <person name="Barry K."/>
            <person name="Choi C."/>
            <person name="Clum A."/>
            <person name="Coughlan A.Y."/>
            <person name="Deshpande S."/>
            <person name="Douglass A.P."/>
            <person name="Hanson S.J."/>
            <person name="Klenk H.-P."/>
            <person name="Labutti K."/>
            <person name="Lapidus A."/>
            <person name="Lindquist E."/>
            <person name="Lipzen A."/>
            <person name="Meier-Kolthoff J.P."/>
            <person name="Ohm R.A."/>
            <person name="Otillar R.P."/>
            <person name="Pangilinan J."/>
            <person name="Peng Y."/>
            <person name="Rokas A."/>
            <person name="Rosa C.A."/>
            <person name="Scheuner C."/>
            <person name="Sibirny A.A."/>
            <person name="Slot J.C."/>
            <person name="Stielow J.B."/>
            <person name="Sun H."/>
            <person name="Kurtzman C.P."/>
            <person name="Blackwell M."/>
            <person name="Grigoriev I.V."/>
            <person name="Jeffries T.W."/>
        </authorList>
    </citation>
    <scope>NUCLEOTIDE SEQUENCE [LARGE SCALE GENOMIC DNA]</scope>
    <source>
        <strain evidence="3">NRRL Y-12698</strain>
    </source>
</reference>
<accession>A0A1E3QSW1</accession>
<dbReference type="OrthoDB" id="41492at2759"/>
<evidence type="ECO:0000313" key="2">
    <source>
        <dbReference type="EMBL" id="ODQ80594.1"/>
    </source>
</evidence>
<dbReference type="InterPro" id="IPR036291">
    <property type="entry name" value="NAD(P)-bd_dom_sf"/>
</dbReference>
<comment type="similarity">
    <text evidence="1">Belongs to the ornithine cyclodeaminase/mu-crystallin family.</text>
</comment>
<sequence>MMKVFNDYEIDSYLLSLNSQHIQRYQRILADVLLAYAADPTIIPQRTVEQTMLGPTHLFMPTTGADVGIKVLTSSQEGFKGATFIFSPLNGELQCVLNAYTLTAFRTALATTLALVKVQPISGYRENESLIVFGVGPQSFWHVKLTVTLYPGRFSTVYVANRTVYNAERFITEKFSSAFGGIRFVPLSTVSQDAEVGQAVAECSVIFGCTPSTVPVIRGEWLYASRKLSYEGSKFIGLIGSYKPHMMEIDSELVECYTQEHSFIVDSKEHTLHEAGEFISNSIDGTKLVEVSELWGESDHNFSLLKLVICKMVGLAIMDVAVGSQVMKDNVTSDAGVSVAF</sequence>
<keyword evidence="3" id="KW-1185">Reference proteome</keyword>
<dbReference type="EMBL" id="KV454429">
    <property type="protein sequence ID" value="ODQ80594.1"/>
    <property type="molecule type" value="Genomic_DNA"/>
</dbReference>
<dbReference type="Proteomes" id="UP000094336">
    <property type="component" value="Unassembled WGS sequence"/>
</dbReference>
<dbReference type="GO" id="GO:0005737">
    <property type="term" value="C:cytoplasm"/>
    <property type="evidence" value="ECO:0007669"/>
    <property type="project" value="TreeGrafter"/>
</dbReference>
<evidence type="ECO:0008006" key="4">
    <source>
        <dbReference type="Google" id="ProtNLM"/>
    </source>
</evidence>
<dbReference type="SUPFAM" id="SSF51735">
    <property type="entry name" value="NAD(P)-binding Rossmann-fold domains"/>
    <property type="match status" value="1"/>
</dbReference>
<dbReference type="Pfam" id="PF02423">
    <property type="entry name" value="OCD_Mu_crystall"/>
    <property type="match status" value="1"/>
</dbReference>
<organism evidence="2 3">
    <name type="scientific">Babjeviella inositovora NRRL Y-12698</name>
    <dbReference type="NCBI Taxonomy" id="984486"/>
    <lineage>
        <taxon>Eukaryota</taxon>
        <taxon>Fungi</taxon>
        <taxon>Dikarya</taxon>
        <taxon>Ascomycota</taxon>
        <taxon>Saccharomycotina</taxon>
        <taxon>Pichiomycetes</taxon>
        <taxon>Serinales incertae sedis</taxon>
        <taxon>Babjeviella</taxon>
    </lineage>
</organism>
<dbReference type="Gene3D" id="3.30.1780.10">
    <property type="entry name" value="ornithine cyclodeaminase, domain 1"/>
    <property type="match status" value="1"/>
</dbReference>